<evidence type="ECO:0000313" key="8">
    <source>
        <dbReference type="EMBL" id="TKV58679.1"/>
    </source>
</evidence>
<evidence type="ECO:0000256" key="4">
    <source>
        <dbReference type="ARBA" id="ARBA00022777"/>
    </source>
</evidence>
<dbReference type="NCBIfam" id="NF011104">
    <property type="entry name" value="PRK14531.1"/>
    <property type="match status" value="1"/>
</dbReference>
<dbReference type="EC" id="2.7.4.3" evidence="5 7"/>
<dbReference type="PANTHER" id="PTHR23359">
    <property type="entry name" value="NUCLEOTIDE KINASE"/>
    <property type="match status" value="1"/>
</dbReference>
<dbReference type="UniPathway" id="UPA00588">
    <property type="reaction ID" value="UER00649"/>
</dbReference>
<sequence>MMKILIVGPQGAGKGTQAEKLQENLGIPHISTGDLFRANIAQQTELGTLVQKYTEAGELVPDEVTQAMVAARLSEPDAEKGFLLDGFPRTTGQAQWLADLLRTRDQQLDAVVLLEVSDDVLMERLLSRGRSDDTAEAISRRLSLYHDQTRPLLEHYSDILLAVDGVGAVDEVQQRILKALDASQANTPTDRRS</sequence>
<dbReference type="Proteomes" id="UP000306985">
    <property type="component" value="Unassembled WGS sequence"/>
</dbReference>
<gene>
    <name evidence="5" type="primary">adk</name>
    <name evidence="8" type="ORF">FDO65_14235</name>
</gene>
<comment type="catalytic activity">
    <reaction evidence="5 7">
        <text>AMP + ATP = 2 ADP</text>
        <dbReference type="Rhea" id="RHEA:12973"/>
        <dbReference type="ChEBI" id="CHEBI:30616"/>
        <dbReference type="ChEBI" id="CHEBI:456215"/>
        <dbReference type="ChEBI" id="CHEBI:456216"/>
        <dbReference type="EC" id="2.7.4.3"/>
    </reaction>
</comment>
<protein>
    <recommendedName>
        <fullName evidence="5 7">Adenylate kinase</fullName>
        <shortName evidence="5">AK</shortName>
        <ecNumber evidence="5 7">2.7.4.3</ecNumber>
    </recommendedName>
    <alternativeName>
        <fullName evidence="5">ATP-AMP transphosphorylase</fullName>
    </alternativeName>
    <alternativeName>
        <fullName evidence="5">ATP:AMP phosphotransferase</fullName>
    </alternativeName>
    <alternativeName>
        <fullName evidence="5">Adenylate monophosphate kinase</fullName>
    </alternativeName>
</protein>
<dbReference type="GO" id="GO:0004017">
    <property type="term" value="F:AMP kinase activity"/>
    <property type="evidence" value="ECO:0007669"/>
    <property type="project" value="UniProtKB-UniRule"/>
</dbReference>
<feature type="binding site" evidence="5">
    <location>
        <position position="93"/>
    </location>
    <ligand>
        <name>AMP</name>
        <dbReference type="ChEBI" id="CHEBI:456215"/>
    </ligand>
</feature>
<feature type="binding site" evidence="5">
    <location>
        <position position="167"/>
    </location>
    <ligand>
        <name>ATP</name>
        <dbReference type="ChEBI" id="CHEBI:30616"/>
    </ligand>
</feature>
<evidence type="ECO:0000256" key="2">
    <source>
        <dbReference type="ARBA" id="ARBA00022727"/>
    </source>
</evidence>
<keyword evidence="3 5" id="KW-0547">Nucleotide-binding</keyword>
<evidence type="ECO:0000256" key="3">
    <source>
        <dbReference type="ARBA" id="ARBA00022741"/>
    </source>
</evidence>
<keyword evidence="4 5" id="KW-0418">Kinase</keyword>
<feature type="binding site" evidence="5">
    <location>
        <position position="37"/>
    </location>
    <ligand>
        <name>AMP</name>
        <dbReference type="ChEBI" id="CHEBI:456215"/>
    </ligand>
</feature>
<feature type="binding site" evidence="5">
    <location>
        <begin position="58"/>
        <end position="60"/>
    </location>
    <ligand>
        <name>AMP</name>
        <dbReference type="ChEBI" id="CHEBI:456215"/>
    </ligand>
</feature>
<dbReference type="OrthoDB" id="9805030at2"/>
<evidence type="ECO:0000256" key="7">
    <source>
        <dbReference type="RuleBase" id="RU003331"/>
    </source>
</evidence>
<dbReference type="PROSITE" id="PS00113">
    <property type="entry name" value="ADENYLATE_KINASE"/>
    <property type="match status" value="1"/>
</dbReference>
<dbReference type="Pfam" id="PF00406">
    <property type="entry name" value="ADK"/>
    <property type="match status" value="1"/>
</dbReference>
<dbReference type="InterPro" id="IPR027417">
    <property type="entry name" value="P-loop_NTPase"/>
</dbReference>
<dbReference type="GO" id="GO:0044209">
    <property type="term" value="P:AMP salvage"/>
    <property type="evidence" value="ECO:0007669"/>
    <property type="project" value="UniProtKB-UniRule"/>
</dbReference>
<dbReference type="NCBIfam" id="NF011100">
    <property type="entry name" value="PRK14527.1"/>
    <property type="match status" value="1"/>
</dbReference>
<dbReference type="NCBIfam" id="NF001381">
    <property type="entry name" value="PRK00279.1-3"/>
    <property type="match status" value="1"/>
</dbReference>
<comment type="domain">
    <text evidence="5">Consists of three domains, a large central CORE domain and two small peripheral domains, NMPbind and LID, which undergo movements during catalysis. The LID domain closes over the site of phosphoryl transfer upon ATP binding. Assembling and dissambling the active center during each catalytic cycle provides an effective means to prevent ATP hydrolysis.</text>
</comment>
<dbReference type="RefSeq" id="WP_137450339.1">
    <property type="nucleotide sequence ID" value="NZ_SZZH01000003.1"/>
</dbReference>
<keyword evidence="5 7" id="KW-0067">ATP-binding</keyword>
<feature type="binding site" evidence="5">
    <location>
        <position position="141"/>
    </location>
    <ligand>
        <name>AMP</name>
        <dbReference type="ChEBI" id="CHEBI:456215"/>
    </ligand>
</feature>
<reference evidence="8 9" key="1">
    <citation type="submission" date="2019-05" db="EMBL/GenBank/DDBJ databases">
        <title>Nakamurella sp. N5BH11, whole genome shotgun sequence.</title>
        <authorList>
            <person name="Tuo L."/>
        </authorList>
    </citation>
    <scope>NUCLEOTIDE SEQUENCE [LARGE SCALE GENOMIC DNA]</scope>
    <source>
        <strain evidence="8 9">N5BH11</strain>
    </source>
</reference>
<dbReference type="GO" id="GO:0005737">
    <property type="term" value="C:cytoplasm"/>
    <property type="evidence" value="ECO:0007669"/>
    <property type="project" value="UniProtKB-SubCell"/>
</dbReference>
<feature type="binding site" evidence="5">
    <location>
        <position position="128"/>
    </location>
    <ligand>
        <name>ATP</name>
        <dbReference type="ChEBI" id="CHEBI:30616"/>
    </ligand>
</feature>
<comment type="caution">
    <text evidence="5">Lacks conserved residue(s) required for the propagation of feature annotation.</text>
</comment>
<feature type="region of interest" description="NMP" evidence="5">
    <location>
        <begin position="31"/>
        <end position="60"/>
    </location>
</feature>
<feature type="binding site" evidence="5">
    <location>
        <begin position="86"/>
        <end position="89"/>
    </location>
    <ligand>
        <name>AMP</name>
        <dbReference type="ChEBI" id="CHEBI:456215"/>
    </ligand>
</feature>
<dbReference type="PRINTS" id="PR00094">
    <property type="entry name" value="ADENYLTKNASE"/>
</dbReference>
<comment type="pathway">
    <text evidence="5">Purine metabolism; AMP biosynthesis via salvage pathway; AMP from ADP: step 1/1.</text>
</comment>
<dbReference type="SUPFAM" id="SSF52540">
    <property type="entry name" value="P-loop containing nucleoside triphosphate hydrolases"/>
    <property type="match status" value="1"/>
</dbReference>
<comment type="similarity">
    <text evidence="5 6">Belongs to the adenylate kinase family.</text>
</comment>
<accession>A0A4U6QFB2</accession>
<name>A0A4U6QFB2_9ACTN</name>
<dbReference type="CDD" id="cd01428">
    <property type="entry name" value="ADK"/>
    <property type="match status" value="1"/>
</dbReference>
<comment type="subcellular location">
    <subcellularLocation>
        <location evidence="5 7">Cytoplasm</location>
    </subcellularLocation>
</comment>
<dbReference type="HAMAP" id="MF_00235">
    <property type="entry name" value="Adenylate_kinase_Adk"/>
    <property type="match status" value="1"/>
</dbReference>
<comment type="function">
    <text evidence="5">Catalyzes the reversible transfer of the terminal phosphate group between ATP and AMP. Plays an important role in cellular energy homeostasis and in adenine nucleotide metabolism.</text>
</comment>
<dbReference type="AlphaFoldDB" id="A0A4U6QFB2"/>
<proteinExistence type="inferred from homology"/>
<dbReference type="EMBL" id="SZZH01000003">
    <property type="protein sequence ID" value="TKV58679.1"/>
    <property type="molecule type" value="Genomic_DNA"/>
</dbReference>
<organism evidence="8 9">
    <name type="scientific">Nakamurella flava</name>
    <dbReference type="NCBI Taxonomy" id="2576308"/>
    <lineage>
        <taxon>Bacteria</taxon>
        <taxon>Bacillati</taxon>
        <taxon>Actinomycetota</taxon>
        <taxon>Actinomycetes</taxon>
        <taxon>Nakamurellales</taxon>
        <taxon>Nakamurellaceae</taxon>
        <taxon>Nakamurella</taxon>
    </lineage>
</organism>
<dbReference type="Gene3D" id="3.40.50.300">
    <property type="entry name" value="P-loop containing nucleotide triphosphate hydrolases"/>
    <property type="match status" value="1"/>
</dbReference>
<dbReference type="GO" id="GO:0005524">
    <property type="term" value="F:ATP binding"/>
    <property type="evidence" value="ECO:0007669"/>
    <property type="project" value="UniProtKB-UniRule"/>
</dbReference>
<keyword evidence="1 5" id="KW-0808">Transferase</keyword>
<keyword evidence="5" id="KW-0963">Cytoplasm</keyword>
<evidence type="ECO:0000256" key="6">
    <source>
        <dbReference type="RuleBase" id="RU003330"/>
    </source>
</evidence>
<keyword evidence="9" id="KW-1185">Reference proteome</keyword>
<feature type="binding site" evidence="5">
    <location>
        <begin position="11"/>
        <end position="16"/>
    </location>
    <ligand>
        <name>ATP</name>
        <dbReference type="ChEBI" id="CHEBI:30616"/>
    </ligand>
</feature>
<evidence type="ECO:0000256" key="1">
    <source>
        <dbReference type="ARBA" id="ARBA00022679"/>
    </source>
</evidence>
<evidence type="ECO:0000256" key="5">
    <source>
        <dbReference type="HAMAP-Rule" id="MF_00235"/>
    </source>
</evidence>
<feature type="binding site" evidence="5">
    <location>
        <position position="130"/>
    </location>
    <ligand>
        <name>AMP</name>
        <dbReference type="ChEBI" id="CHEBI:456215"/>
    </ligand>
</feature>
<evidence type="ECO:0000313" key="9">
    <source>
        <dbReference type="Proteomes" id="UP000306985"/>
    </source>
</evidence>
<dbReference type="InterPro" id="IPR033690">
    <property type="entry name" value="Adenylat_kinase_CS"/>
</dbReference>
<dbReference type="NCBIfam" id="NF011105">
    <property type="entry name" value="PRK14532.1"/>
    <property type="match status" value="1"/>
</dbReference>
<dbReference type="InterPro" id="IPR000850">
    <property type="entry name" value="Adenylat/UMP-CMP_kin"/>
</dbReference>
<feature type="binding site" evidence="5">
    <location>
        <position position="32"/>
    </location>
    <ligand>
        <name>AMP</name>
        <dbReference type="ChEBI" id="CHEBI:456215"/>
    </ligand>
</feature>
<comment type="subunit">
    <text evidence="5 7">Monomer.</text>
</comment>
<keyword evidence="2 5" id="KW-0545">Nucleotide biosynthesis</keyword>
<comment type="caution">
    <text evidence="8">The sequence shown here is derived from an EMBL/GenBank/DDBJ whole genome shotgun (WGS) entry which is preliminary data.</text>
</comment>